<dbReference type="SMART" id="SM00453">
    <property type="entry name" value="WSN"/>
    <property type="match status" value="1"/>
</dbReference>
<accession>A0A8R1INF5</accession>
<feature type="transmembrane region" description="Helical" evidence="2">
    <location>
        <begin position="58"/>
        <end position="80"/>
    </location>
</feature>
<dbReference type="PANTHER" id="PTHR32525">
    <property type="entry name" value="PROTEIN-TYROSINE-PHOSPHATASE"/>
    <property type="match status" value="1"/>
</dbReference>
<organism evidence="4 5">
    <name type="scientific">Caenorhabditis japonica</name>
    <dbReference type="NCBI Taxonomy" id="281687"/>
    <lineage>
        <taxon>Eukaryota</taxon>
        <taxon>Metazoa</taxon>
        <taxon>Ecdysozoa</taxon>
        <taxon>Nematoda</taxon>
        <taxon>Chromadorea</taxon>
        <taxon>Rhabditida</taxon>
        <taxon>Rhabditina</taxon>
        <taxon>Rhabditomorpha</taxon>
        <taxon>Rhabditoidea</taxon>
        <taxon>Rhabditidae</taxon>
        <taxon>Peloderinae</taxon>
        <taxon>Caenorhabditis</taxon>
    </lineage>
</organism>
<reference evidence="4" key="2">
    <citation type="submission" date="2022-06" db="UniProtKB">
        <authorList>
            <consortium name="EnsemblMetazoa"/>
        </authorList>
    </citation>
    <scope>IDENTIFICATION</scope>
    <source>
        <strain evidence="4">DF5081</strain>
    </source>
</reference>
<feature type="region of interest" description="Disordered" evidence="1">
    <location>
        <begin position="828"/>
        <end position="872"/>
    </location>
</feature>
<keyword evidence="2" id="KW-0812">Transmembrane</keyword>
<dbReference type="AlphaFoldDB" id="A0A8R1INF5"/>
<evidence type="ECO:0000256" key="2">
    <source>
        <dbReference type="SAM" id="Phobius"/>
    </source>
</evidence>
<evidence type="ECO:0000256" key="1">
    <source>
        <dbReference type="SAM" id="MobiDB-lite"/>
    </source>
</evidence>
<reference evidence="5" key="1">
    <citation type="submission" date="2010-08" db="EMBL/GenBank/DDBJ databases">
        <authorList>
            <consortium name="Caenorhabditis japonica Sequencing Consortium"/>
            <person name="Wilson R.K."/>
        </authorList>
    </citation>
    <scope>NUCLEOTIDE SEQUENCE [LARGE SCALE GENOMIC DNA]</scope>
    <source>
        <strain evidence="5">DF5081</strain>
    </source>
</reference>
<dbReference type="Proteomes" id="UP000005237">
    <property type="component" value="Unassembled WGS sequence"/>
</dbReference>
<keyword evidence="2" id="KW-1133">Transmembrane helix</keyword>
<keyword evidence="5" id="KW-1185">Reference proteome</keyword>
<name>A0A8R1INF5_CAEJA</name>
<evidence type="ECO:0000313" key="4">
    <source>
        <dbReference type="EnsemblMetazoa" id="CJA38293a.1"/>
    </source>
</evidence>
<dbReference type="InterPro" id="IPR003125">
    <property type="entry name" value="WSN"/>
</dbReference>
<dbReference type="Pfam" id="PF02206">
    <property type="entry name" value="WSN"/>
    <property type="match status" value="1"/>
</dbReference>
<sequence length="872" mass="98425">MQNSFSSKEEMDDNAVLELPRVIEPISSHDKKNKENSFAFWSGLFVDELRKRNKCSSVFPSSMILSACFLIIFAIGYLRLFETQPVDKRSIETLDDIGSHMAILTRVINAIFLQNALINGSIFMNDVMADTFGVPNGSLFDSIDKVSVRRPINLIKTMDLLSNQSTTTVDEAMHKLNGRAMGNGSTVSFAEIEEFNSSKRHTQIRSIATSIKDMQRDLAELTSPKSSMTADEASSFLGALIYFSTSSLKQLKKIHGEVAAVGDSLYRLRLFLSEMECLKKSFKSLEPSVTLLGSWLNSSNNKATKTQLDAFNNLFSPINSVFSPSQVLIGLPNKSKDLEMLDKDFENNWLKEMLNKGSSLNELKVALLPICDISSELASVEEGWTKPKKMLYFEIVQQTLMTIRNVDKLYPKRLLKSFSRAKANFTQLDPADKFGASETDKLKNLINSTTALEDVKNDLSFLLNSIFTDLNESEANSYFSEHANLNDKDKVEQLRNSPLTNKYRQMFDSANVKIQELESKLDKFRDFHSAVLKFKPFVDGVIDVSTSIDSMIKAVANYVNVLKLFSPYTADQLKEIEQLGAILWLARDKLIKSLILDINLRKEIRLADGANRLKSFSSAREITFQLAFSQKTLALYQRPDLHQLINNFVNNGTKLAQKIETLSTIERQSIGSGWNNFFSISPLMVTLSSEIKTLTSNISNEKVDFKSFGNSLSILDKVKVPPLDFAMMFSTLDDLKSTDIGQSPEIVDTENCLQQLLDLQYAAIPRNSTLLITDAQVFFKQFFEKPSDSDSDRLWLWILLVIVTVIILFIIVFSFWGIKIHRRSSKNKCEKGDSKVNDEECRKNMPSEQKVKKEKEKEPQPPRTPGSAIGLQ</sequence>
<feature type="domain" description="Domain of unknown function WSN" evidence="3">
    <location>
        <begin position="92"/>
        <end position="161"/>
    </location>
</feature>
<feature type="compositionally biased region" description="Basic and acidic residues" evidence="1">
    <location>
        <begin position="828"/>
        <end position="860"/>
    </location>
</feature>
<evidence type="ECO:0000259" key="3">
    <source>
        <dbReference type="SMART" id="SM00453"/>
    </source>
</evidence>
<evidence type="ECO:0000313" key="5">
    <source>
        <dbReference type="Proteomes" id="UP000005237"/>
    </source>
</evidence>
<feature type="transmembrane region" description="Helical" evidence="2">
    <location>
        <begin position="794"/>
        <end position="818"/>
    </location>
</feature>
<protein>
    <submittedName>
        <fullName evidence="4">WSN domain-containing protein</fullName>
    </submittedName>
</protein>
<proteinExistence type="predicted"/>
<keyword evidence="2" id="KW-0472">Membrane</keyword>
<dbReference type="PANTHER" id="PTHR32525:SF0">
    <property type="entry name" value="DOMAIN OF UNKNOWN FUNCTION WSN DOMAIN-CONTAINING PROTEIN-RELATED"/>
    <property type="match status" value="1"/>
</dbReference>
<dbReference type="EnsemblMetazoa" id="CJA38293a.1">
    <property type="protein sequence ID" value="CJA38293a.1"/>
    <property type="gene ID" value="WBGene00214140"/>
</dbReference>